<evidence type="ECO:0000256" key="9">
    <source>
        <dbReference type="ARBA" id="ARBA00022968"/>
    </source>
</evidence>
<keyword evidence="13" id="KW-1015">Disulfide bond</keyword>
<protein>
    <recommendedName>
        <fullName evidence="17">Beta-galactoside alpha-2,6-sialyltransferase 1</fullName>
        <ecNumber evidence="16">2.4.3.1</ecNumber>
    </recommendedName>
    <alternativeName>
        <fullName evidence="20">CMP-N-acetylneuraminate-beta-galactosamide-alpha-2,6-sialyltransferase 1</fullName>
    </alternativeName>
    <alternativeName>
        <fullName evidence="19">ST6Gal I</fullName>
    </alternativeName>
    <alternativeName>
        <fullName evidence="18">Sialyltransferase 1</fullName>
    </alternativeName>
</protein>
<comment type="catalytic activity">
    <reaction evidence="15">
        <text>a beta-D-galactoside + CMP-N-acetyl-beta-neuraminate = an N-acetyl-alpha-neuraminyl-(2-&gt;6)-beta-D-galactosyl derivative + CMP + H(+)</text>
        <dbReference type="Rhea" id="RHEA:52104"/>
        <dbReference type="ChEBI" id="CHEBI:15378"/>
        <dbReference type="ChEBI" id="CHEBI:28034"/>
        <dbReference type="ChEBI" id="CHEBI:57812"/>
        <dbReference type="ChEBI" id="CHEBI:60377"/>
        <dbReference type="ChEBI" id="CHEBI:136398"/>
        <dbReference type="EC" id="2.4.3.1"/>
    </reaction>
</comment>
<keyword evidence="7" id="KW-0808">Transferase</keyword>
<sequence length="407" mass="46820">MRSVAFPVCLFLNVMLFGMCGYMYLLWLQYWHKIWVQKQHEPEYEMSDFRRNEAIIEYDDDPSVQVTRNLLKEEKNKKPPLSFLHRDAYVGEIAATRLNMLKTKTISRLRQALFDESNNIDPELGNPYGVQPKEFKSNHDNLQCDLYSRLKTAKTLRKSDISGRIRDAIPPNDIFSNTTTFNNCAIVTSAGSLHHSNLGTFIDSHDLVLRFNNAPVQNHENDVGTKTTVRILNSQILSKDEFQFLNSSMYKNITLLVWDPSNYSATTQQWIENPEHNFLESYVKYMSKYPTSNFQILDPSVLWLLWDFIQGHTSIKIKPNPPSSGFLGIALLLPYCSTVNVMEYIPSQRATQRCHYYSKKSDPLCTYGVWHPLAAEKLIALAMNTATDNAVFYDGYISIPGYSKLSC</sequence>
<accession>A0AAN9U2V1</accession>
<dbReference type="Gene3D" id="3.90.1480.20">
    <property type="entry name" value="Glycosyl transferase family 29"/>
    <property type="match status" value="1"/>
</dbReference>
<evidence type="ECO:0000256" key="16">
    <source>
        <dbReference type="ARBA" id="ARBA00034329"/>
    </source>
</evidence>
<organism evidence="22 23">
    <name type="scientific">Parthenolecanium corni</name>
    <dbReference type="NCBI Taxonomy" id="536013"/>
    <lineage>
        <taxon>Eukaryota</taxon>
        <taxon>Metazoa</taxon>
        <taxon>Ecdysozoa</taxon>
        <taxon>Arthropoda</taxon>
        <taxon>Hexapoda</taxon>
        <taxon>Insecta</taxon>
        <taxon>Pterygota</taxon>
        <taxon>Neoptera</taxon>
        <taxon>Paraneoptera</taxon>
        <taxon>Hemiptera</taxon>
        <taxon>Sternorrhyncha</taxon>
        <taxon>Coccoidea</taxon>
        <taxon>Coccidae</taxon>
        <taxon>Parthenolecanium</taxon>
    </lineage>
</organism>
<dbReference type="EMBL" id="JBBCAQ010000006">
    <property type="protein sequence ID" value="KAK7603638.1"/>
    <property type="molecule type" value="Genomic_DNA"/>
</dbReference>
<dbReference type="EC" id="2.4.3.1" evidence="16"/>
<keyword evidence="10 21" id="KW-1133">Transmembrane helix</keyword>
<evidence type="ECO:0000256" key="13">
    <source>
        <dbReference type="ARBA" id="ARBA00023157"/>
    </source>
</evidence>
<evidence type="ECO:0000256" key="11">
    <source>
        <dbReference type="ARBA" id="ARBA00023034"/>
    </source>
</evidence>
<dbReference type="PANTHER" id="PTHR46059">
    <property type="entry name" value="BETA-GALACTOSIDE ALPHA-2,6-SIALYLTRANSFERASE"/>
    <property type="match status" value="1"/>
</dbReference>
<proteinExistence type="inferred from homology"/>
<dbReference type="AlphaFoldDB" id="A0AAN9U2V1"/>
<name>A0AAN9U2V1_9HEMI</name>
<dbReference type="GO" id="GO:0032580">
    <property type="term" value="C:Golgi cisterna membrane"/>
    <property type="evidence" value="ECO:0007669"/>
    <property type="project" value="UniProtKB-SubCell"/>
</dbReference>
<evidence type="ECO:0000256" key="2">
    <source>
        <dbReference type="ARBA" id="ARBA00004613"/>
    </source>
</evidence>
<evidence type="ECO:0000256" key="5">
    <source>
        <dbReference type="ARBA" id="ARBA00022525"/>
    </source>
</evidence>
<keyword evidence="9" id="KW-0735">Signal-anchor</keyword>
<reference evidence="22 23" key="1">
    <citation type="submission" date="2024-03" db="EMBL/GenBank/DDBJ databases">
        <title>Adaptation during the transition from Ophiocordyceps entomopathogen to insect associate is accompanied by gene loss and intensified selection.</title>
        <authorList>
            <person name="Ward C.M."/>
            <person name="Onetto C.A."/>
            <person name="Borneman A.R."/>
        </authorList>
    </citation>
    <scope>NUCLEOTIDE SEQUENCE [LARGE SCALE GENOMIC DNA]</scope>
    <source>
        <strain evidence="22">AWRI1</strain>
        <tissue evidence="22">Single Adult Female</tissue>
    </source>
</reference>
<evidence type="ECO:0000313" key="23">
    <source>
        <dbReference type="Proteomes" id="UP001367676"/>
    </source>
</evidence>
<dbReference type="PANTHER" id="PTHR46059:SF1">
    <property type="entry name" value="BETA-GALACTOSIDE ALPHA-2,6-SIALYLTRANSFERASE"/>
    <property type="match status" value="1"/>
</dbReference>
<evidence type="ECO:0000256" key="7">
    <source>
        <dbReference type="ARBA" id="ARBA00022679"/>
    </source>
</evidence>
<dbReference type="GO" id="GO:0005576">
    <property type="term" value="C:extracellular region"/>
    <property type="evidence" value="ECO:0007669"/>
    <property type="project" value="UniProtKB-SubCell"/>
</dbReference>
<keyword evidence="8 21" id="KW-0812">Transmembrane</keyword>
<evidence type="ECO:0000256" key="3">
    <source>
        <dbReference type="ARBA" id="ARBA00004922"/>
    </source>
</evidence>
<keyword evidence="23" id="KW-1185">Reference proteome</keyword>
<keyword evidence="11" id="KW-0333">Golgi apparatus</keyword>
<evidence type="ECO:0000256" key="4">
    <source>
        <dbReference type="ARBA" id="ARBA00006003"/>
    </source>
</evidence>
<dbReference type="InterPro" id="IPR001675">
    <property type="entry name" value="Glyco_trans_29"/>
</dbReference>
<evidence type="ECO:0000256" key="8">
    <source>
        <dbReference type="ARBA" id="ARBA00022692"/>
    </source>
</evidence>
<evidence type="ECO:0000256" key="1">
    <source>
        <dbReference type="ARBA" id="ARBA00004447"/>
    </source>
</evidence>
<evidence type="ECO:0000256" key="21">
    <source>
        <dbReference type="SAM" id="Phobius"/>
    </source>
</evidence>
<comment type="pathway">
    <text evidence="3">Protein modification; protein glycosylation.</text>
</comment>
<dbReference type="CDD" id="cd23968">
    <property type="entry name" value="GT29_ST6GAL1_2"/>
    <property type="match status" value="1"/>
</dbReference>
<evidence type="ECO:0000256" key="15">
    <source>
        <dbReference type="ARBA" id="ARBA00034249"/>
    </source>
</evidence>
<dbReference type="GO" id="GO:0003835">
    <property type="term" value="F:beta-galactoside alpha-2,6-sialyltransferase activity"/>
    <property type="evidence" value="ECO:0007669"/>
    <property type="project" value="UniProtKB-EC"/>
</dbReference>
<dbReference type="FunFam" id="3.90.1480.20:FF:000012">
    <property type="entry name" value="ST6 beta-galactoside alpha-2,6-sialyltransferase 1"/>
    <property type="match status" value="1"/>
</dbReference>
<evidence type="ECO:0000256" key="10">
    <source>
        <dbReference type="ARBA" id="ARBA00022989"/>
    </source>
</evidence>
<comment type="caution">
    <text evidence="22">The sequence shown here is derived from an EMBL/GenBank/DDBJ whole genome shotgun (WGS) entry which is preliminary data.</text>
</comment>
<dbReference type="Proteomes" id="UP001367676">
    <property type="component" value="Unassembled WGS sequence"/>
</dbReference>
<comment type="subcellular location">
    <subcellularLocation>
        <location evidence="1">Golgi apparatus</location>
        <location evidence="1">Golgi stack membrane</location>
        <topology evidence="1">Single-pass type II membrane protein</topology>
    </subcellularLocation>
    <subcellularLocation>
        <location evidence="2">Secreted</location>
    </subcellularLocation>
</comment>
<evidence type="ECO:0000256" key="12">
    <source>
        <dbReference type="ARBA" id="ARBA00023136"/>
    </source>
</evidence>
<evidence type="ECO:0000256" key="14">
    <source>
        <dbReference type="ARBA" id="ARBA00023180"/>
    </source>
</evidence>
<keyword evidence="5" id="KW-0964">Secreted</keyword>
<keyword evidence="12 21" id="KW-0472">Membrane</keyword>
<evidence type="ECO:0000256" key="20">
    <source>
        <dbReference type="ARBA" id="ARBA00080062"/>
    </source>
</evidence>
<dbReference type="InterPro" id="IPR038578">
    <property type="entry name" value="GT29-like_sf"/>
</dbReference>
<evidence type="ECO:0000256" key="19">
    <source>
        <dbReference type="ARBA" id="ARBA00076676"/>
    </source>
</evidence>
<evidence type="ECO:0000256" key="17">
    <source>
        <dbReference type="ARBA" id="ARBA00069321"/>
    </source>
</evidence>
<dbReference type="Pfam" id="PF00777">
    <property type="entry name" value="Glyco_transf_29"/>
    <property type="match status" value="1"/>
</dbReference>
<feature type="transmembrane region" description="Helical" evidence="21">
    <location>
        <begin position="6"/>
        <end position="28"/>
    </location>
</feature>
<evidence type="ECO:0000313" key="22">
    <source>
        <dbReference type="EMBL" id="KAK7603638.1"/>
    </source>
</evidence>
<keyword evidence="6" id="KW-0328">Glycosyltransferase</keyword>
<evidence type="ECO:0000256" key="6">
    <source>
        <dbReference type="ARBA" id="ARBA00022676"/>
    </source>
</evidence>
<comment type="similarity">
    <text evidence="4">Belongs to the glycosyltransferase 29 family.</text>
</comment>
<dbReference type="GO" id="GO:0097503">
    <property type="term" value="P:sialylation"/>
    <property type="evidence" value="ECO:0007669"/>
    <property type="project" value="TreeGrafter"/>
</dbReference>
<keyword evidence="14" id="KW-0325">Glycoprotein</keyword>
<evidence type="ECO:0000256" key="18">
    <source>
        <dbReference type="ARBA" id="ARBA00076526"/>
    </source>
</evidence>
<gene>
    <name evidence="22" type="ORF">V9T40_003637</name>
</gene>